<accession>A0A1B6NWZ9</accession>
<sequence length="46" mass="5273">MLRSRMPCSSSRSRARRSTSSRSICRARSSLSTPWRLKTRTSTMVP</sequence>
<feature type="compositionally biased region" description="Low complexity" evidence="1">
    <location>
        <begin position="20"/>
        <end position="32"/>
    </location>
</feature>
<protein>
    <submittedName>
        <fullName evidence="2">Uncharacterized protein</fullName>
    </submittedName>
</protein>
<evidence type="ECO:0000313" key="2">
    <source>
        <dbReference type="EMBL" id="KTF07871.1"/>
    </source>
</evidence>
<evidence type="ECO:0000256" key="1">
    <source>
        <dbReference type="SAM" id="MobiDB-lite"/>
    </source>
</evidence>
<proteinExistence type="predicted"/>
<dbReference type="EMBL" id="AYSL01000290">
    <property type="protein sequence ID" value="KTF07871.1"/>
    <property type="molecule type" value="Genomic_DNA"/>
</dbReference>
<reference evidence="2" key="1">
    <citation type="submission" date="2013-11" db="EMBL/GenBank/DDBJ databases">
        <title>Microbial diversity, functional groups and degradation webs in Northern and Southern Mediterranean and Red Sea marine crude oil polluted sites.</title>
        <authorList>
            <person name="Daffonchio D."/>
            <person name="Mapelli F."/>
            <person name="Ferrer M."/>
            <person name="Richter M."/>
            <person name="Cherif A."/>
            <person name="Malkawi H.I."/>
            <person name="Yakimov M.M."/>
            <person name="Abdel-Fattah Y.R."/>
            <person name="Blaghen M."/>
            <person name="Golyshin P.N."/>
            <person name="Kalogerakis N."/>
            <person name="Boon N."/>
            <person name="Magagnini M."/>
            <person name="Fava F."/>
        </authorList>
    </citation>
    <scope>NUCLEOTIDE SEQUENCE</scope>
</reference>
<feature type="region of interest" description="Disordered" evidence="1">
    <location>
        <begin position="1"/>
        <end position="46"/>
    </location>
</feature>
<dbReference type="AlphaFoldDB" id="A0A1B6NWZ9"/>
<gene>
    <name evidence="2" type="ORF">MGSAQ_000634</name>
</gene>
<comment type="caution">
    <text evidence="2">The sequence shown here is derived from an EMBL/GenBank/DDBJ whole genome shotgun (WGS) entry which is preliminary data.</text>
</comment>
<organism evidence="2">
    <name type="scientific">marine sediment metagenome</name>
    <dbReference type="NCBI Taxonomy" id="412755"/>
    <lineage>
        <taxon>unclassified sequences</taxon>
        <taxon>metagenomes</taxon>
        <taxon>ecological metagenomes</taxon>
    </lineage>
</organism>
<feature type="compositionally biased region" description="Low complexity" evidence="1">
    <location>
        <begin position="1"/>
        <end position="12"/>
    </location>
</feature>
<name>A0A1B6NWZ9_9ZZZZ</name>